<evidence type="ECO:0000256" key="1">
    <source>
        <dbReference type="ARBA" id="ARBA00023004"/>
    </source>
</evidence>
<dbReference type="OrthoDB" id="9804318at2"/>
<name>A0A2V1GNA0_9GAMM</name>
<sequence>MTRMVQCARLGKELEGLARPPLPGELGKKVFEQISKQAWMDWMTQQTMLINEYRLSLIELKARQFLTEQMKGYLFEGKEVKIDGYKPPEE</sequence>
<evidence type="ECO:0000256" key="5">
    <source>
        <dbReference type="HAMAP-Rule" id="MF_00686"/>
    </source>
</evidence>
<accession>A0A2V1GNA0</accession>
<dbReference type="GO" id="GO:0005506">
    <property type="term" value="F:iron ion binding"/>
    <property type="evidence" value="ECO:0007669"/>
    <property type="project" value="UniProtKB-UniRule"/>
</dbReference>
<dbReference type="RefSeq" id="WP_116689037.1">
    <property type="nucleotide sequence ID" value="NZ_CAWNYD010000015.1"/>
</dbReference>
<dbReference type="EMBL" id="QDDL01000015">
    <property type="protein sequence ID" value="PVZ63518.1"/>
    <property type="molecule type" value="Genomic_DNA"/>
</dbReference>
<dbReference type="Proteomes" id="UP000244906">
    <property type="component" value="Unassembled WGS sequence"/>
</dbReference>
<dbReference type="Gene3D" id="1.10.3880.10">
    <property type="entry name" value="Fe(II) trafficking protein YggX"/>
    <property type="match status" value="1"/>
</dbReference>
<dbReference type="NCBIfam" id="NF003817">
    <property type="entry name" value="PRK05408.1"/>
    <property type="match status" value="1"/>
</dbReference>
<evidence type="ECO:0000313" key="6">
    <source>
        <dbReference type="EMBL" id="PVZ63518.1"/>
    </source>
</evidence>
<evidence type="ECO:0000256" key="4">
    <source>
        <dbReference type="ARBA" id="ARBA00070403"/>
    </source>
</evidence>
<dbReference type="GO" id="GO:0034599">
    <property type="term" value="P:cellular response to oxidative stress"/>
    <property type="evidence" value="ECO:0007669"/>
    <property type="project" value="TreeGrafter"/>
</dbReference>
<evidence type="ECO:0000313" key="7">
    <source>
        <dbReference type="Proteomes" id="UP000244906"/>
    </source>
</evidence>
<evidence type="ECO:0000256" key="2">
    <source>
        <dbReference type="ARBA" id="ARBA00053793"/>
    </source>
</evidence>
<dbReference type="FunFam" id="1.10.3880.10:FF:000001">
    <property type="entry name" value="Probable Fe(2+)-trafficking protein"/>
    <property type="match status" value="1"/>
</dbReference>
<comment type="similarity">
    <text evidence="3 5">Belongs to the Fe(2+)-trafficking protein family.</text>
</comment>
<protein>
    <recommendedName>
        <fullName evidence="4 5">Probable Fe(2+)-trafficking protein</fullName>
    </recommendedName>
</protein>
<dbReference type="GO" id="GO:0005829">
    <property type="term" value="C:cytosol"/>
    <property type="evidence" value="ECO:0007669"/>
    <property type="project" value="TreeGrafter"/>
</dbReference>
<dbReference type="PIRSF" id="PIRSF029827">
    <property type="entry name" value="Fe_traffic_YggX"/>
    <property type="match status" value="1"/>
</dbReference>
<gene>
    <name evidence="6" type="ORF">DC094_20760</name>
</gene>
<dbReference type="PANTHER" id="PTHR36965:SF1">
    <property type="entry name" value="FE(2+)-TRAFFICKING PROTEIN-RELATED"/>
    <property type="match status" value="1"/>
</dbReference>
<reference evidence="6 7" key="1">
    <citation type="submission" date="2018-04" db="EMBL/GenBank/DDBJ databases">
        <title>Thalassorhabdus spongiae gen. nov., sp. nov., isolated from a marine sponge in South-West Iceland.</title>
        <authorList>
            <person name="Knobloch S."/>
            <person name="Daussin A."/>
            <person name="Johannsson R."/>
            <person name="Marteinsson V.T."/>
        </authorList>
    </citation>
    <scope>NUCLEOTIDE SEQUENCE [LARGE SCALE GENOMIC DNA]</scope>
    <source>
        <strain evidence="6 7">Hp12</strain>
    </source>
</reference>
<dbReference type="SUPFAM" id="SSF111148">
    <property type="entry name" value="YggX-like"/>
    <property type="match status" value="1"/>
</dbReference>
<comment type="caution">
    <text evidence="6">The sequence shown here is derived from an EMBL/GenBank/DDBJ whole genome shotgun (WGS) entry which is preliminary data.</text>
</comment>
<dbReference type="InterPro" id="IPR007457">
    <property type="entry name" value="Fe_traffick_prot_YggX"/>
</dbReference>
<proteinExistence type="inferred from homology"/>
<keyword evidence="1 5" id="KW-0408">Iron</keyword>
<dbReference type="AlphaFoldDB" id="A0A2V1GNA0"/>
<dbReference type="Pfam" id="PF04362">
    <property type="entry name" value="Iron_traffic"/>
    <property type="match status" value="1"/>
</dbReference>
<dbReference type="PANTHER" id="PTHR36965">
    <property type="entry name" value="FE(2+)-TRAFFICKING PROTEIN-RELATED"/>
    <property type="match status" value="1"/>
</dbReference>
<keyword evidence="7" id="KW-1185">Reference proteome</keyword>
<organism evidence="6 7">
    <name type="scientific">Pelagibaculum spongiae</name>
    <dbReference type="NCBI Taxonomy" id="2080658"/>
    <lineage>
        <taxon>Bacteria</taxon>
        <taxon>Pseudomonadati</taxon>
        <taxon>Pseudomonadota</taxon>
        <taxon>Gammaproteobacteria</taxon>
        <taxon>Oceanospirillales</taxon>
        <taxon>Pelagibaculum</taxon>
    </lineage>
</organism>
<dbReference type="InterPro" id="IPR036766">
    <property type="entry name" value="Fe_traffick_prot_YggX_sf"/>
</dbReference>
<comment type="function">
    <text evidence="2">Could be a mediator in iron transactions between iron acquisition and iron-requiring processes, such as synthesis and/or repair of Fe-S clusters in biosynthetic enzymes. Necessary to maintain high levels of aconitase under oxidative stress.</text>
</comment>
<evidence type="ECO:0000256" key="3">
    <source>
        <dbReference type="ARBA" id="ARBA00061679"/>
    </source>
</evidence>
<dbReference type="HAMAP" id="MF_00686">
    <property type="entry name" value="Fe_traffic_YggX"/>
    <property type="match status" value="1"/>
</dbReference>